<dbReference type="PROSITE" id="PS01162">
    <property type="entry name" value="QOR_ZETA_CRYSTAL"/>
    <property type="match status" value="1"/>
</dbReference>
<dbReference type="Gene3D" id="3.90.180.10">
    <property type="entry name" value="Medium-chain alcohol dehydrogenases, catalytic domain"/>
    <property type="match status" value="1"/>
</dbReference>
<evidence type="ECO:0000313" key="3">
    <source>
        <dbReference type="EMBL" id="ORZ01547.1"/>
    </source>
</evidence>
<dbReference type="PANTHER" id="PTHR43677:SF3">
    <property type="entry name" value="PROSTAGLANDIN REDUCTASE 3"/>
    <property type="match status" value="1"/>
</dbReference>
<dbReference type="InterPro" id="IPR013154">
    <property type="entry name" value="ADH-like_N"/>
</dbReference>
<dbReference type="SUPFAM" id="SSF51735">
    <property type="entry name" value="NAD(P)-binding Rossmann-fold domains"/>
    <property type="match status" value="1"/>
</dbReference>
<dbReference type="InterPro" id="IPR036291">
    <property type="entry name" value="NAD(P)-bd_dom_sf"/>
</dbReference>
<accession>A0A1X2HQB7</accession>
<proteinExistence type="predicted"/>
<gene>
    <name evidence="3" type="ORF">BCR43DRAFT_487101</name>
</gene>
<evidence type="ECO:0000313" key="4">
    <source>
        <dbReference type="Proteomes" id="UP000242180"/>
    </source>
</evidence>
<dbReference type="EMBL" id="MCGN01000002">
    <property type="protein sequence ID" value="ORZ01547.1"/>
    <property type="molecule type" value="Genomic_DNA"/>
</dbReference>
<dbReference type="AlphaFoldDB" id="A0A1X2HQB7"/>
<dbReference type="GO" id="GO:0005739">
    <property type="term" value="C:mitochondrion"/>
    <property type="evidence" value="ECO:0007669"/>
    <property type="project" value="TreeGrafter"/>
</dbReference>
<dbReference type="Pfam" id="PF00107">
    <property type="entry name" value="ADH_zinc_N"/>
    <property type="match status" value="1"/>
</dbReference>
<dbReference type="InParanoid" id="A0A1X2HQB7"/>
<sequence>MSTTPTTFRKLQAIEIGNDFSRVTRVVRVNYADLSQNLKPNHVIVKCLQVGINASDINFTNGKYVPGIKPPFDVGFEALGQIVEVGSNVPKEKIGTYLLVTQYGAFAEYLSTSLKAAIPVPSARPELLGLLTSGLTASIALEETGRMTKGETVLVTAAAGGAGQIAVQLAKLAGNHVIGTCSSDDKVAMLKRMGCDRVINYKKEDFKTVLRKEYPQGVDIVFESVGGHFFDVCLKSLAPKGRLIVIGMVATYAAEKGMQGDKVDTIQLLAKSRTVAGFFLPLFSNLYQSHMEKMVQYLSQGKLIVQLDNGGLRGIEQVAKGVEYLHTGKNKGKVVVPLVQNDAKI</sequence>
<dbReference type="InterPro" id="IPR011032">
    <property type="entry name" value="GroES-like_sf"/>
</dbReference>
<dbReference type="Pfam" id="PF08240">
    <property type="entry name" value="ADH_N"/>
    <property type="match status" value="1"/>
</dbReference>
<organism evidence="3 4">
    <name type="scientific">Syncephalastrum racemosum</name>
    <name type="common">Filamentous fungus</name>
    <dbReference type="NCBI Taxonomy" id="13706"/>
    <lineage>
        <taxon>Eukaryota</taxon>
        <taxon>Fungi</taxon>
        <taxon>Fungi incertae sedis</taxon>
        <taxon>Mucoromycota</taxon>
        <taxon>Mucoromycotina</taxon>
        <taxon>Mucoromycetes</taxon>
        <taxon>Mucorales</taxon>
        <taxon>Syncephalastraceae</taxon>
        <taxon>Syncephalastrum</taxon>
    </lineage>
</organism>
<dbReference type="OrthoDB" id="9992527at2759"/>
<feature type="domain" description="Enoyl reductase (ER)" evidence="2">
    <location>
        <begin position="21"/>
        <end position="336"/>
    </location>
</feature>
<dbReference type="STRING" id="13706.A0A1X2HQB7"/>
<dbReference type="GO" id="GO:0016491">
    <property type="term" value="F:oxidoreductase activity"/>
    <property type="evidence" value="ECO:0007669"/>
    <property type="project" value="UniProtKB-KW"/>
</dbReference>
<dbReference type="FunFam" id="3.40.50.720:FF:000121">
    <property type="entry name" value="Prostaglandin reductase 2"/>
    <property type="match status" value="1"/>
</dbReference>
<dbReference type="OMA" id="MGCDRVI"/>
<protein>
    <submittedName>
        <fullName evidence="3">Putative oxidoreductase</fullName>
    </submittedName>
</protein>
<dbReference type="PANTHER" id="PTHR43677">
    <property type="entry name" value="SHORT-CHAIN DEHYDROGENASE/REDUCTASE"/>
    <property type="match status" value="1"/>
</dbReference>
<keyword evidence="4" id="KW-1185">Reference proteome</keyword>
<name>A0A1X2HQB7_SYNRA</name>
<evidence type="ECO:0000259" key="2">
    <source>
        <dbReference type="SMART" id="SM00829"/>
    </source>
</evidence>
<dbReference type="SMART" id="SM00829">
    <property type="entry name" value="PKS_ER"/>
    <property type="match status" value="1"/>
</dbReference>
<evidence type="ECO:0000256" key="1">
    <source>
        <dbReference type="ARBA" id="ARBA00023002"/>
    </source>
</evidence>
<dbReference type="SUPFAM" id="SSF50129">
    <property type="entry name" value="GroES-like"/>
    <property type="match status" value="1"/>
</dbReference>
<keyword evidence="1" id="KW-0560">Oxidoreductase</keyword>
<reference evidence="3 4" key="1">
    <citation type="submission" date="2016-07" db="EMBL/GenBank/DDBJ databases">
        <title>Pervasive Adenine N6-methylation of Active Genes in Fungi.</title>
        <authorList>
            <consortium name="DOE Joint Genome Institute"/>
            <person name="Mondo S.J."/>
            <person name="Dannebaum R.O."/>
            <person name="Kuo R.C."/>
            <person name="Labutti K."/>
            <person name="Haridas S."/>
            <person name="Kuo A."/>
            <person name="Salamov A."/>
            <person name="Ahrendt S.R."/>
            <person name="Lipzen A."/>
            <person name="Sullivan W."/>
            <person name="Andreopoulos W.B."/>
            <person name="Clum A."/>
            <person name="Lindquist E."/>
            <person name="Daum C."/>
            <person name="Ramamoorthy G.K."/>
            <person name="Gryganskyi A."/>
            <person name="Culley D."/>
            <person name="Magnuson J.K."/>
            <person name="James T.Y."/>
            <person name="O'Malley M.A."/>
            <person name="Stajich J.E."/>
            <person name="Spatafora J.W."/>
            <person name="Visel A."/>
            <person name="Grigoriev I.V."/>
        </authorList>
    </citation>
    <scope>NUCLEOTIDE SEQUENCE [LARGE SCALE GENOMIC DNA]</scope>
    <source>
        <strain evidence="3 4">NRRL 2496</strain>
    </source>
</reference>
<dbReference type="GO" id="GO:0008270">
    <property type="term" value="F:zinc ion binding"/>
    <property type="evidence" value="ECO:0007669"/>
    <property type="project" value="InterPro"/>
</dbReference>
<dbReference type="InterPro" id="IPR020843">
    <property type="entry name" value="ER"/>
</dbReference>
<comment type="caution">
    <text evidence="3">The sequence shown here is derived from an EMBL/GenBank/DDBJ whole genome shotgun (WGS) entry which is preliminary data.</text>
</comment>
<dbReference type="InterPro" id="IPR002364">
    <property type="entry name" value="Quin_OxRdtase/zeta-crystal_CS"/>
</dbReference>
<dbReference type="Gene3D" id="3.40.50.720">
    <property type="entry name" value="NAD(P)-binding Rossmann-like Domain"/>
    <property type="match status" value="1"/>
</dbReference>
<dbReference type="Proteomes" id="UP000242180">
    <property type="component" value="Unassembled WGS sequence"/>
</dbReference>
<dbReference type="InterPro" id="IPR051397">
    <property type="entry name" value="Zn-ADH-like_protein"/>
</dbReference>
<dbReference type="InterPro" id="IPR013149">
    <property type="entry name" value="ADH-like_C"/>
</dbReference>